<proteinExistence type="predicted"/>
<name>A0AAU7AY85_9ACTN</name>
<dbReference type="GO" id="GO:0004301">
    <property type="term" value="F:epoxide hydrolase activity"/>
    <property type="evidence" value="ECO:0007669"/>
    <property type="project" value="UniProtKB-EC"/>
</dbReference>
<dbReference type="InterPro" id="IPR000073">
    <property type="entry name" value="AB_hydrolase_1"/>
</dbReference>
<keyword evidence="2" id="KW-0378">Hydrolase</keyword>
<dbReference type="SUPFAM" id="SSF53474">
    <property type="entry name" value="alpha/beta-Hydrolases"/>
    <property type="match status" value="1"/>
</dbReference>
<protein>
    <submittedName>
        <fullName evidence="2">Soluble epoxide hydrolase</fullName>
        <ecNumber evidence="2">3.3.2.10</ecNumber>
    </submittedName>
</protein>
<feature type="domain" description="AB hydrolase-1" evidence="1">
    <location>
        <begin position="34"/>
        <end position="294"/>
    </location>
</feature>
<dbReference type="EC" id="3.3.2.10" evidence="2"/>
<sequence length="324" mass="35445">MSAPPDPAAFTTHRALLPSGFELAYVHEGVGGFPLLLVHGWPESKRLWWKVAADLAAAGFEVIAPDLRGFGESDPDLDGFHDLAAHARDLHALVRDVLGHERCATAGGDLGGGIIQDLGLRFDGFVARQVLFNCVMPILPDAYAAAGLTSETAPVVRAAADYFLRQAKDADGLAAELDTPARRRRYIEQFYGSRFWGTPGGFTREDVEFMTEPFASADHLRAGFGNYESTLGRRPLSERPMWFAVSDVPTLALYGPDDHVMYPDWPERCEVAFTDLVGPFVVPRAGHFLPWERPELFARAVTSFLRDLLPATTADTPPPPPSSV</sequence>
<evidence type="ECO:0000259" key="1">
    <source>
        <dbReference type="Pfam" id="PF00561"/>
    </source>
</evidence>
<dbReference type="Gene3D" id="3.40.50.1820">
    <property type="entry name" value="alpha/beta hydrolase"/>
    <property type="match status" value="1"/>
</dbReference>
<dbReference type="PANTHER" id="PTHR43798">
    <property type="entry name" value="MONOACYLGLYCEROL LIPASE"/>
    <property type="match status" value="1"/>
</dbReference>
<dbReference type="Pfam" id="PF00561">
    <property type="entry name" value="Abhydrolase_1"/>
    <property type="match status" value="1"/>
</dbReference>
<dbReference type="InterPro" id="IPR029058">
    <property type="entry name" value="AB_hydrolase_fold"/>
</dbReference>
<dbReference type="AlphaFoldDB" id="A0AAU7AY85"/>
<dbReference type="InterPro" id="IPR050266">
    <property type="entry name" value="AB_hydrolase_sf"/>
</dbReference>
<dbReference type="PRINTS" id="PR00412">
    <property type="entry name" value="EPOXHYDRLASE"/>
</dbReference>
<evidence type="ECO:0000313" key="2">
    <source>
        <dbReference type="EMBL" id="XAY06380.1"/>
    </source>
</evidence>
<gene>
    <name evidence="2" type="ORF">DSM112329_03249</name>
</gene>
<organism evidence="2">
    <name type="scientific">Paraconexibacter sp. AEG42_29</name>
    <dbReference type="NCBI Taxonomy" id="2997339"/>
    <lineage>
        <taxon>Bacteria</taxon>
        <taxon>Bacillati</taxon>
        <taxon>Actinomycetota</taxon>
        <taxon>Thermoleophilia</taxon>
        <taxon>Solirubrobacterales</taxon>
        <taxon>Paraconexibacteraceae</taxon>
        <taxon>Paraconexibacter</taxon>
    </lineage>
</organism>
<reference evidence="2" key="1">
    <citation type="submission" date="2022-12" db="EMBL/GenBank/DDBJ databases">
        <title>Paraconexibacter alkalitolerans sp. nov. and Baekduia alba sp. nov., isolated from soil and emended description of the genera Paraconexibacter (Chun et al., 2020) and Baekduia (An et al., 2020).</title>
        <authorList>
            <person name="Vieira S."/>
            <person name="Huber K.J."/>
            <person name="Geppert A."/>
            <person name="Wolf J."/>
            <person name="Neumann-Schaal M."/>
            <person name="Muesken M."/>
            <person name="Overmann J."/>
        </authorList>
    </citation>
    <scope>NUCLEOTIDE SEQUENCE</scope>
    <source>
        <strain evidence="2">AEG42_29</strain>
    </source>
</reference>
<dbReference type="InterPro" id="IPR000639">
    <property type="entry name" value="Epox_hydrolase-like"/>
</dbReference>
<accession>A0AAU7AY85</accession>
<dbReference type="KEGG" id="parq:DSM112329_03249"/>
<dbReference type="RefSeq" id="WP_354697614.1">
    <property type="nucleotide sequence ID" value="NZ_CP114014.1"/>
</dbReference>
<dbReference type="EMBL" id="CP114014">
    <property type="protein sequence ID" value="XAY06380.1"/>
    <property type="molecule type" value="Genomic_DNA"/>
</dbReference>